<protein>
    <recommendedName>
        <fullName evidence="7">CBM6 domain-containing protein</fullName>
    </recommendedName>
</protein>
<dbReference type="SUPFAM" id="SSF49785">
    <property type="entry name" value="Galactose-binding domain-like"/>
    <property type="match status" value="1"/>
</dbReference>
<dbReference type="InterPro" id="IPR006710">
    <property type="entry name" value="Glyco_hydro_43"/>
</dbReference>
<dbReference type="Gene3D" id="2.115.10.20">
    <property type="entry name" value="Glycosyl hydrolase domain, family 43"/>
    <property type="match status" value="1"/>
</dbReference>
<feature type="active site" description="Proton acceptor" evidence="5">
    <location>
        <position position="70"/>
    </location>
</feature>
<keyword evidence="9" id="KW-1185">Reference proteome</keyword>
<evidence type="ECO:0000256" key="6">
    <source>
        <dbReference type="PIRSR" id="PIRSR606710-2"/>
    </source>
</evidence>
<sequence length="676" mass="76242">MGVSVDRVGVGLGVSIIFSASAPTPTLQVLRYFETVSSFSVTPNQIYESRFSDNGDGTFTNPFIWGDFPDTDIIRVGDDYYMICSSMCLTPGIPISHSKDLVNWQIIGYAFEKLDYADIYNMPNGSSLYNGGAWAPSIRYFGGKFHISYYDNLGFFVTCISDKPEGPYEKQILLNYRLYDPGVFFDDDGRVYVAHGQNTIYITELSPDFLHVVTPQREIYQLDNPGIEGSHMYKRNGWYYICNPGGGKQFIWRSRSIYGPYEGRVVIDNDMNYAGNGLHQGGFLDLPNGDSWFFLFQDHDFAGRPPILFPIEWEDDWPVLKQDNRTTYGQVQPTYPKPATNVTVTPISPVHSDEFSLPTLSLEWQWSHNPDDTKWSLTERPGFMRLHATPARIVEEARNTLVKRLIGPSISGRTLIDLSNLKDGDVTGLAMWNLPFAYIGIRQENGQRIPVMVIEDVIIEVVQPITNNQIHFKVITNDQSFASFYYSLDNEKTYIKLGNDLQMALTYATFLGSRFGLFCYHVGNGTSGFADFDYLRLESTVGPANHFNVSEPISIGYYDTDCNTTLHRSPTNEQTLTPTYTGAWVCFNNINFDQGANIFQVNASAIAGQRGVIEIRRDRFDGEVLGRCSVQDAQSRGFQIYNTTITPVTGVKKIYLVFTGGSGGFFTIRNFQFSSK</sequence>
<dbReference type="Proteomes" id="UP000663828">
    <property type="component" value="Unassembled WGS sequence"/>
</dbReference>
<dbReference type="EMBL" id="CAJNOR010003350">
    <property type="protein sequence ID" value="CAF1405160.1"/>
    <property type="molecule type" value="Genomic_DNA"/>
</dbReference>
<dbReference type="CDD" id="cd04084">
    <property type="entry name" value="CBM6_xylanase-like"/>
    <property type="match status" value="1"/>
</dbReference>
<comment type="caution">
    <text evidence="8">The sequence shown here is derived from an EMBL/GenBank/DDBJ whole genome shotgun (WGS) entry which is preliminary data.</text>
</comment>
<keyword evidence="3" id="KW-0378">Hydrolase</keyword>
<evidence type="ECO:0000256" key="2">
    <source>
        <dbReference type="ARBA" id="ARBA00022729"/>
    </source>
</evidence>
<proteinExistence type="inferred from homology"/>
<keyword evidence="2" id="KW-0732">Signal</keyword>
<dbReference type="InterPro" id="IPR005084">
    <property type="entry name" value="CBM6"/>
</dbReference>
<evidence type="ECO:0000259" key="7">
    <source>
        <dbReference type="PROSITE" id="PS51175"/>
    </source>
</evidence>
<evidence type="ECO:0000313" key="8">
    <source>
        <dbReference type="EMBL" id="CAF1405160.1"/>
    </source>
</evidence>
<evidence type="ECO:0000313" key="9">
    <source>
        <dbReference type="Proteomes" id="UP000663828"/>
    </source>
</evidence>
<dbReference type="GO" id="GO:0005975">
    <property type="term" value="P:carbohydrate metabolic process"/>
    <property type="evidence" value="ECO:0007669"/>
    <property type="project" value="InterPro"/>
</dbReference>
<dbReference type="PANTHER" id="PTHR42812:SF12">
    <property type="entry name" value="BETA-XYLOSIDASE-RELATED"/>
    <property type="match status" value="1"/>
</dbReference>
<evidence type="ECO:0000256" key="3">
    <source>
        <dbReference type="ARBA" id="ARBA00022801"/>
    </source>
</evidence>
<gene>
    <name evidence="8" type="ORF">XAT740_LOCUS34366</name>
</gene>
<dbReference type="Pfam" id="PF17851">
    <property type="entry name" value="GH43_C2"/>
    <property type="match status" value="1"/>
</dbReference>
<name>A0A815LMD8_ADIRI</name>
<dbReference type="InterPro" id="IPR051795">
    <property type="entry name" value="Glycosyl_Hydrlase_43"/>
</dbReference>
<dbReference type="Pfam" id="PF03422">
    <property type="entry name" value="CBM_6"/>
    <property type="match status" value="1"/>
</dbReference>
<keyword evidence="4" id="KW-0326">Glycosidase</keyword>
<feature type="domain" description="CBM6" evidence="7">
    <location>
        <begin position="539"/>
        <end position="674"/>
    </location>
</feature>
<feature type="site" description="Important for catalytic activity, responsible for pKa modulation of the active site Glu and correct orientation of both the proton donor and substrate" evidence="6">
    <location>
        <position position="180"/>
    </location>
</feature>
<evidence type="ECO:0000256" key="4">
    <source>
        <dbReference type="ARBA" id="ARBA00023295"/>
    </source>
</evidence>
<dbReference type="CDD" id="cd09001">
    <property type="entry name" value="GH43_FsAxh1-like"/>
    <property type="match status" value="1"/>
</dbReference>
<dbReference type="SUPFAM" id="SSF49899">
    <property type="entry name" value="Concanavalin A-like lectins/glucanases"/>
    <property type="match status" value="1"/>
</dbReference>
<dbReference type="InterPro" id="IPR041542">
    <property type="entry name" value="GH43_C2"/>
</dbReference>
<organism evidence="8 9">
    <name type="scientific">Adineta ricciae</name>
    <name type="common">Rotifer</name>
    <dbReference type="NCBI Taxonomy" id="249248"/>
    <lineage>
        <taxon>Eukaryota</taxon>
        <taxon>Metazoa</taxon>
        <taxon>Spiralia</taxon>
        <taxon>Gnathifera</taxon>
        <taxon>Rotifera</taxon>
        <taxon>Eurotatoria</taxon>
        <taxon>Bdelloidea</taxon>
        <taxon>Adinetida</taxon>
        <taxon>Adinetidae</taxon>
        <taxon>Adineta</taxon>
    </lineage>
</organism>
<dbReference type="PROSITE" id="PS51175">
    <property type="entry name" value="CBM6"/>
    <property type="match status" value="1"/>
</dbReference>
<dbReference type="InterPro" id="IPR013320">
    <property type="entry name" value="ConA-like_dom_sf"/>
</dbReference>
<dbReference type="InterPro" id="IPR023296">
    <property type="entry name" value="Glyco_hydro_beta-prop_sf"/>
</dbReference>
<dbReference type="Gene3D" id="2.60.120.200">
    <property type="match status" value="1"/>
</dbReference>
<feature type="active site" description="Proton donor" evidence="5">
    <location>
        <position position="228"/>
    </location>
</feature>
<dbReference type="SUPFAM" id="SSF75005">
    <property type="entry name" value="Arabinanase/levansucrase/invertase"/>
    <property type="match status" value="1"/>
</dbReference>
<dbReference type="InterPro" id="IPR008979">
    <property type="entry name" value="Galactose-bd-like_sf"/>
</dbReference>
<dbReference type="Gene3D" id="2.60.120.260">
    <property type="entry name" value="Galactose-binding domain-like"/>
    <property type="match status" value="1"/>
</dbReference>
<dbReference type="Pfam" id="PF04616">
    <property type="entry name" value="Glyco_hydro_43"/>
    <property type="match status" value="1"/>
</dbReference>
<accession>A0A815LMD8</accession>
<comment type="similarity">
    <text evidence="1">Belongs to the glycosyl hydrolase 43 family.</text>
</comment>
<dbReference type="InterPro" id="IPR006584">
    <property type="entry name" value="Cellulose-bd_IV"/>
</dbReference>
<dbReference type="AlphaFoldDB" id="A0A815LMD8"/>
<reference evidence="8" key="1">
    <citation type="submission" date="2021-02" db="EMBL/GenBank/DDBJ databases">
        <authorList>
            <person name="Nowell W R."/>
        </authorList>
    </citation>
    <scope>NUCLEOTIDE SEQUENCE</scope>
</reference>
<dbReference type="GO" id="GO:0004553">
    <property type="term" value="F:hydrolase activity, hydrolyzing O-glycosyl compounds"/>
    <property type="evidence" value="ECO:0007669"/>
    <property type="project" value="InterPro"/>
</dbReference>
<dbReference type="SMART" id="SM00606">
    <property type="entry name" value="CBD_IV"/>
    <property type="match status" value="1"/>
</dbReference>
<dbReference type="PANTHER" id="PTHR42812">
    <property type="entry name" value="BETA-XYLOSIDASE"/>
    <property type="match status" value="1"/>
</dbReference>
<dbReference type="GO" id="GO:0030246">
    <property type="term" value="F:carbohydrate binding"/>
    <property type="evidence" value="ECO:0007669"/>
    <property type="project" value="InterPro"/>
</dbReference>
<evidence type="ECO:0000256" key="1">
    <source>
        <dbReference type="ARBA" id="ARBA00009865"/>
    </source>
</evidence>
<evidence type="ECO:0000256" key="5">
    <source>
        <dbReference type="PIRSR" id="PIRSR606710-1"/>
    </source>
</evidence>